<dbReference type="AlphaFoldDB" id="A0A4S4FZP5"/>
<proteinExistence type="predicted"/>
<name>A0A4S4FZP5_9ACTN</name>
<evidence type="ECO:0000313" key="1">
    <source>
        <dbReference type="EMBL" id="THG35938.1"/>
    </source>
</evidence>
<gene>
    <name evidence="1" type="ORF">E5986_10910</name>
</gene>
<dbReference type="EMBL" id="SSTJ01000020">
    <property type="protein sequence ID" value="THG35938.1"/>
    <property type="molecule type" value="Genomic_DNA"/>
</dbReference>
<dbReference type="Proteomes" id="UP000308978">
    <property type="component" value="Unassembled WGS sequence"/>
</dbReference>
<protein>
    <submittedName>
        <fullName evidence="1">Uncharacterized protein</fullName>
    </submittedName>
</protein>
<evidence type="ECO:0000313" key="2">
    <source>
        <dbReference type="Proteomes" id="UP000308978"/>
    </source>
</evidence>
<accession>A0A4S4FZP5</accession>
<dbReference type="RefSeq" id="WP_136435911.1">
    <property type="nucleotide sequence ID" value="NZ_SSTJ01000020.1"/>
</dbReference>
<organism evidence="1 2">
    <name type="scientific">Adlercreutzia caecimuris</name>
    <dbReference type="NCBI Taxonomy" id="671266"/>
    <lineage>
        <taxon>Bacteria</taxon>
        <taxon>Bacillati</taxon>
        <taxon>Actinomycetota</taxon>
        <taxon>Coriobacteriia</taxon>
        <taxon>Eggerthellales</taxon>
        <taxon>Eggerthellaceae</taxon>
        <taxon>Adlercreutzia</taxon>
    </lineage>
</organism>
<comment type="caution">
    <text evidence="1">The sequence shown here is derived from an EMBL/GenBank/DDBJ whole genome shotgun (WGS) entry which is preliminary data.</text>
</comment>
<sequence>MNDTALDHRLAAITGGARATARANDALEEAFCALPRTKPAPRSRRREESADTCPRRRWPQMAAAATLASLLVGGSAYAADKLGIIDLHWSGNHQLMVGIGNDEDADNPAPTATVDGYRLSLAYEPAGLTDERTLFADSLDTPGRVRTFYSDDFLESLSVTVLYRDTDEAFPLSSVVESEEVSVNGREGLLVTTQDTAERRGLTLILPFETENRIVVIDANATLRSEVLKVAEGISLVADGPVERAYLWLWSDYLDQSVSDDESDPDEGMHATFEEMGNLHGIGDTFPLSSEESGLAEDADRAASGALTATVTDVAVSDSLSDLARPEAIPVEWLSLAREDGSLGPDLVTYGAWGDGVNSVDTVIERRARPIALVQATVEYANASDEPLEDFLVNAWLLSARESFDGWSVVRRERAVPGADFAESTAIISMERTAYLDVEDGAVAADSEGGNTIARLDPGEKLTVRFAWLVPRDELGQLLLDVNGDGTFFNKTDLASGYVDIRQPSPAA</sequence>
<reference evidence="1 2" key="1">
    <citation type="submission" date="2019-04" db="EMBL/GenBank/DDBJ databases">
        <title>Microbes associate with the intestines of laboratory mice.</title>
        <authorList>
            <person name="Navarre W."/>
            <person name="Wong E."/>
            <person name="Huang K.C."/>
            <person name="Tropini C."/>
            <person name="Ng K."/>
            <person name="Yu B."/>
        </authorList>
    </citation>
    <scope>NUCLEOTIDE SEQUENCE [LARGE SCALE GENOMIC DNA]</scope>
    <source>
        <strain evidence="1 2">NM80_B27</strain>
    </source>
</reference>